<dbReference type="RefSeq" id="WP_001045652.1">
    <property type="nucleotide sequence ID" value="NZ_AP017610.1"/>
</dbReference>
<evidence type="ECO:0000313" key="20">
    <source>
        <dbReference type="EMBL" id="EFJ6484429.1"/>
    </source>
</evidence>
<dbReference type="EMBL" id="AATCLQ010000068">
    <property type="protein sequence ID" value="EFJ6484429.1"/>
    <property type="molecule type" value="Genomic_DNA"/>
</dbReference>
<evidence type="ECO:0000259" key="17">
    <source>
        <dbReference type="PROSITE" id="PS51208"/>
    </source>
</evidence>
<evidence type="ECO:0000256" key="9">
    <source>
        <dbReference type="ARBA" id="ARBA00022729"/>
    </source>
</evidence>
<feature type="domain" description="Autotransporter" evidence="17">
    <location>
        <begin position="1105"/>
        <end position="1371"/>
    </location>
</feature>
<comment type="subcellular location">
    <subcellularLocation>
        <location evidence="3">Cell outer membrane</location>
        <topology evidence="3">Multi-pass membrane protein</topology>
    </subcellularLocation>
    <subcellularLocation>
        <location evidence="1">Cell surface</location>
    </subcellularLocation>
    <subcellularLocation>
        <location evidence="2">Periplasm</location>
    </subcellularLocation>
    <subcellularLocation>
        <location evidence="4">Secreted</location>
    </subcellularLocation>
</comment>
<dbReference type="PROSITE" id="PS51208">
    <property type="entry name" value="AUTOTRANSPORTER"/>
    <property type="match status" value="1"/>
</dbReference>
<keyword evidence="7 19" id="KW-0645">Protease</keyword>
<dbReference type="InterPro" id="IPR030396">
    <property type="entry name" value="Peptidase_S6_dom"/>
</dbReference>
<keyword evidence="11" id="KW-0378">Hydrolase</keyword>
<dbReference type="SUPFAM" id="SSF103515">
    <property type="entry name" value="Autotransporter"/>
    <property type="match status" value="1"/>
</dbReference>
<dbReference type="OMA" id="ADNSHIA"/>
<evidence type="ECO:0000256" key="11">
    <source>
        <dbReference type="ARBA" id="ARBA00022801"/>
    </source>
</evidence>
<dbReference type="InterPro" id="IPR057393">
    <property type="entry name" value="PIC_HAP1_IgA0_b-sol2"/>
</dbReference>
<evidence type="ECO:0000256" key="6">
    <source>
        <dbReference type="ARBA" id="ARBA00022525"/>
    </source>
</evidence>
<evidence type="ECO:0000256" key="4">
    <source>
        <dbReference type="ARBA" id="ARBA00004613"/>
    </source>
</evidence>
<keyword evidence="5" id="KW-1134">Transmembrane beta strand</keyword>
<dbReference type="Pfam" id="PF02395">
    <property type="entry name" value="Peptidase_S6"/>
    <property type="match status" value="1"/>
</dbReference>
<dbReference type="Proteomes" id="UP000531962">
    <property type="component" value="Unassembled WGS sequence"/>
</dbReference>
<dbReference type="EMBL" id="VLTB01000023">
    <property type="protein sequence ID" value="NDR89973.1"/>
    <property type="molecule type" value="Genomic_DNA"/>
</dbReference>
<protein>
    <submittedName>
        <fullName evidence="19">Serine protease autotransporter toxin Pic</fullName>
    </submittedName>
</protein>
<dbReference type="InterPro" id="IPR012332">
    <property type="entry name" value="Autotransporter_pectin_lyase_C"/>
</dbReference>
<dbReference type="GO" id="GO:0009279">
    <property type="term" value="C:cell outer membrane"/>
    <property type="evidence" value="ECO:0007669"/>
    <property type="project" value="UniProtKB-SubCell"/>
</dbReference>
<evidence type="ECO:0000256" key="3">
    <source>
        <dbReference type="ARBA" id="ARBA00004571"/>
    </source>
</evidence>
<dbReference type="Gene3D" id="2.40.128.130">
    <property type="entry name" value="Autotransporter beta-domain"/>
    <property type="match status" value="1"/>
</dbReference>
<evidence type="ECO:0000313" key="22">
    <source>
        <dbReference type="Proteomes" id="UP000471490"/>
    </source>
</evidence>
<keyword evidence="8" id="KW-0812">Transmembrane</keyword>
<dbReference type="PROSITE" id="PS51691">
    <property type="entry name" value="PEPTIDASE_S6"/>
    <property type="match status" value="1"/>
</dbReference>
<dbReference type="InterPro" id="IPR050909">
    <property type="entry name" value="Bact_Autotransporter_VF"/>
</dbReference>
<dbReference type="PRINTS" id="PR00921">
    <property type="entry name" value="IGASERPTASE"/>
</dbReference>
<keyword evidence="14" id="KW-0472">Membrane</keyword>
<dbReference type="GO" id="GO:0042597">
    <property type="term" value="C:periplasmic space"/>
    <property type="evidence" value="ECO:0007669"/>
    <property type="project" value="UniProtKB-SubCell"/>
</dbReference>
<dbReference type="SMART" id="SM00869">
    <property type="entry name" value="Autotransporter"/>
    <property type="match status" value="1"/>
</dbReference>
<evidence type="ECO:0000313" key="19">
    <source>
        <dbReference type="EMBL" id="EFD6887736.1"/>
    </source>
</evidence>
<evidence type="ECO:0000256" key="7">
    <source>
        <dbReference type="ARBA" id="ARBA00022670"/>
    </source>
</evidence>
<evidence type="ECO:0000256" key="2">
    <source>
        <dbReference type="ARBA" id="ARBA00004418"/>
    </source>
</evidence>
<proteinExistence type="predicted"/>
<dbReference type="PANTHER" id="PTHR12338">
    <property type="entry name" value="AUTOTRANSPORTER"/>
    <property type="match status" value="1"/>
</dbReference>
<organism evidence="19 23">
    <name type="scientific">Escherichia coli</name>
    <dbReference type="NCBI Taxonomy" id="562"/>
    <lineage>
        <taxon>Bacteria</taxon>
        <taxon>Pseudomonadati</taxon>
        <taxon>Pseudomonadota</taxon>
        <taxon>Gammaproteobacteria</taxon>
        <taxon>Enterobacterales</taxon>
        <taxon>Enterobacteriaceae</taxon>
        <taxon>Escherichia</taxon>
    </lineage>
</organism>
<dbReference type="InterPro" id="IPR006315">
    <property type="entry name" value="OM_autotransptr_brl_dom"/>
</dbReference>
<evidence type="ECO:0000256" key="12">
    <source>
        <dbReference type="ARBA" id="ARBA00022825"/>
    </source>
</evidence>
<keyword evidence="15" id="KW-0865">Zymogen</keyword>
<dbReference type="InterPro" id="IPR036709">
    <property type="entry name" value="Autotransporte_beta_dom_sf"/>
</dbReference>
<evidence type="ECO:0000256" key="16">
    <source>
        <dbReference type="ARBA" id="ARBA00023237"/>
    </source>
</evidence>
<name>A0A0N7K179_ECOLX</name>
<keyword evidence="10" id="KW-0574">Periplasm</keyword>
<dbReference type="GO" id="GO:0004252">
    <property type="term" value="F:serine-type endopeptidase activity"/>
    <property type="evidence" value="ECO:0007669"/>
    <property type="project" value="InterPro"/>
</dbReference>
<dbReference type="InterPro" id="IPR000710">
    <property type="entry name" value="Peptidase_S6"/>
</dbReference>
<dbReference type="PANTHER" id="PTHR12338:SF8">
    <property type="entry name" value="HEME_HEMOPEXIN-BINDING PROTEIN"/>
    <property type="match status" value="1"/>
</dbReference>
<dbReference type="InterPro" id="IPR005546">
    <property type="entry name" value="Autotransporte_beta"/>
</dbReference>
<dbReference type="Gene3D" id="2.160.20.20">
    <property type="match status" value="1"/>
</dbReference>
<sequence>MNKVYSLKYCPVTGGLIVVSELASRVIKKTCRRLTHILLAGIPAVYLYYPQISQAGIVRSDIAYQIYRDFAENKGLFVPGATDIPVYDKDGKLVGRLDKAPMADFSSVSSNGVATLVSPQYIVSVKHNGGYQSVSFGNGKNTYSLVDRNNHSSVDFHAPRLNKLVTEVIPSAITSEGTKANAYKDTERYTAFYRVGSGTQYTKDKDGNLVKVAGGYAFKTGGTTGVPLISDATIVSNPGQTYNPVNGPLPDYGAPGDSGSPLFAYDEQQKKWVIVAVLRAYAGINGATNWWNVIPTDYLNQVMQDDFDAPVDFVSGLPPLNWTYDKTSGTGTLSQGSKNWTMHGQKDNDLNAGKNLVFSGQNGAIVLKDSVTQGAGYLEFKDSYTVSAESGKTWTGAGIITDKGTNVTWKVNGVAGDNLHKLGEGTLTINGTGVNPGGLKTGDGTVVLNQQADTAGNVQAFSSVNLASGRPTVVLGDARQVNPDNISWGYRGGKLDLNGNAVTFTRLQAADYGAVITNNAQQKSRLLLDLKAQDTNVSVPIGSISPFGGTGTPGNLYSMILNGQTRFYILKSASYGNTLWGNSLNDPAQWEFVGTDKNKAVQTVKDRILAGRAKQPVIFHGQLTGNMDVTIPQLPGGRKVILDGSVNLPEGTLSEDSGTLIFQGHPVIHASVSGSAPVSLNQKDWENRQFIMKTLSLKDADFHLSRNASLNSDIKSDNSHITLGSDRVFVDKNDGTGNYVILEEGTSVPDTVNDRSQYEGNITLDHNSTLDIGSRFTGGIEAYDSAVSITSPDVLLTAPGAFAGSSLTVHDGGHLTALNGLFSDGHIQAGKNSKITLSGTPVKDTANQYAPAVYLTDGYDLTGDNATLEITRGAHASGDIHASAASTVTIGSDTPAELASAETTASAFAGSLLEGYNAAFNGAITGGRADVSMHNALWTLGGDSAIHTLTVRNSRISSEGDRTFRTLTVNKLDATGSDFVLRTDLKNADKINVTEKATGSDNSLNVSFMKDPAQGQSLNIPLVTAPAGTSAEMFKAGTRMIGFSRVTPTLHVDTSGGNTKWILDGFKAEADKAAAAKADSFMNAGYKNFMTEVNNLNKRMGDLRDTNGDAGAWARIMSGAGSADGGYSDNYTHVQVGFDKKHELDGVDLFTGVTMTYTDSSADSHAFSGKTKSVGGGLYASALFESGAYIDLIGKYIHHDNDYTGNFAGLGTKHYNTHSWYAGAETGYRYHLTEETFIEPQAELVYGAVSGKTFRWKDGDMDLSMKNRDFSPLIGRTGIELGKTFSGKDWSVTARAGTSWQFDLLNNGETVLRDASGEKRIKGEKDSRMLFNVGMNAQIKDNMRFGLEFEKSAFGKYNVDNAVNANFRYMF</sequence>
<dbReference type="GO" id="GO:0009986">
    <property type="term" value="C:cell surface"/>
    <property type="evidence" value="ECO:0007669"/>
    <property type="project" value="UniProtKB-SubCell"/>
</dbReference>
<dbReference type="Proteomes" id="UP000711811">
    <property type="component" value="Unassembled WGS sequence"/>
</dbReference>
<keyword evidence="16" id="KW-0998">Cell outer membrane</keyword>
<reference evidence="20" key="3">
    <citation type="submission" date="2020-02" db="EMBL/GenBank/DDBJ databases">
        <authorList>
            <person name="Ashton P.M."/>
            <person name="Dallman T."/>
            <person name="Nair S."/>
            <person name="De Pinna E."/>
            <person name="Peters T."/>
            <person name="Grant K."/>
        </authorList>
    </citation>
    <scope>NUCLEOTIDE SEQUENCE</scope>
    <source>
        <strain evidence="20">93335</strain>
    </source>
</reference>
<keyword evidence="13" id="KW-0843">Virulence</keyword>
<dbReference type="NCBIfam" id="TIGR01414">
    <property type="entry name" value="autotrans_barl"/>
    <property type="match status" value="1"/>
</dbReference>
<dbReference type="InterPro" id="IPR011050">
    <property type="entry name" value="Pectin_lyase_fold/virulence"/>
</dbReference>
<evidence type="ECO:0000256" key="5">
    <source>
        <dbReference type="ARBA" id="ARBA00022452"/>
    </source>
</evidence>
<evidence type="ECO:0000256" key="10">
    <source>
        <dbReference type="ARBA" id="ARBA00022764"/>
    </source>
</evidence>
<dbReference type="GO" id="GO:0006508">
    <property type="term" value="P:proteolysis"/>
    <property type="evidence" value="ECO:0007669"/>
    <property type="project" value="UniProtKB-KW"/>
</dbReference>
<dbReference type="EMBL" id="AASKVF010000081">
    <property type="protein sequence ID" value="EFD6887736.1"/>
    <property type="molecule type" value="Genomic_DNA"/>
</dbReference>
<evidence type="ECO:0000256" key="14">
    <source>
        <dbReference type="ARBA" id="ARBA00023136"/>
    </source>
</evidence>
<reference evidence="21 22" key="2">
    <citation type="journal article" date="2020" name="Int. J. Nanomedicine">
        <title>Consequences Of Long-Term Bacteria's Exposure To Silver Nanoformulations With Different PhysicoChemical Properties.</title>
        <authorList>
            <person name="Kedziora A."/>
            <person name="Wernecki M."/>
            <person name="Korzekwa K."/>
            <person name="Speruda M."/>
            <person name="Gerasymchuk Y."/>
            <person name="Lukowiak A."/>
            <person name="Bugla-Ploskonska G."/>
        </authorList>
    </citation>
    <scope>NUCLEOTIDE SEQUENCE [LARGE SCALE GENOMIC DNA]</scope>
    <source>
        <strain evidence="21 22">ATCC 11230</strain>
    </source>
</reference>
<keyword evidence="12" id="KW-0720">Serine protease</keyword>
<feature type="domain" description="Peptidase S6" evidence="18">
    <location>
        <begin position="56"/>
        <end position="301"/>
    </location>
</feature>
<dbReference type="CDD" id="cd01343">
    <property type="entry name" value="PL1_Passenger_AT"/>
    <property type="match status" value="1"/>
</dbReference>
<evidence type="ECO:0000256" key="13">
    <source>
        <dbReference type="ARBA" id="ARBA00023026"/>
    </source>
</evidence>
<dbReference type="Pfam" id="PF24078">
    <property type="entry name" value="Beta-sol_PIC_HAP1_IgA0_2nd"/>
    <property type="match status" value="1"/>
</dbReference>
<reference evidence="19 23" key="1">
    <citation type="submission" date="2019-08" db="EMBL/GenBank/DDBJ databases">
        <authorList>
            <consortium name="NARMS: The National Antimicrobial Resistance Monitoring System"/>
        </authorList>
    </citation>
    <scope>NUCLEOTIDE SEQUENCE [LARGE SCALE GENOMIC DNA]</scope>
    <source>
        <strain evidence="19 23">19MD07CB01-EC</strain>
    </source>
</reference>
<dbReference type="Proteomes" id="UP000471490">
    <property type="component" value="Unassembled WGS sequence"/>
</dbReference>
<evidence type="ECO:0000259" key="18">
    <source>
        <dbReference type="PROSITE" id="PS51691"/>
    </source>
</evidence>
<accession>A0A0N7K179</accession>
<comment type="caution">
    <text evidence="19">The sequence shown here is derived from an EMBL/GenBank/DDBJ whole genome shotgun (WGS) entry which is preliminary data.</text>
</comment>
<dbReference type="Pfam" id="PF03797">
    <property type="entry name" value="Autotransporter"/>
    <property type="match status" value="1"/>
</dbReference>
<evidence type="ECO:0000313" key="23">
    <source>
        <dbReference type="Proteomes" id="UP000531962"/>
    </source>
</evidence>
<keyword evidence="9" id="KW-0732">Signal</keyword>
<dbReference type="SMR" id="A0A0N7K179"/>
<keyword evidence="6" id="KW-0964">Secreted</keyword>
<evidence type="ECO:0000256" key="8">
    <source>
        <dbReference type="ARBA" id="ARBA00022692"/>
    </source>
</evidence>
<gene>
    <name evidence="19" type="primary">pic</name>
    <name evidence="20" type="ORF">A2J79_004862</name>
    <name evidence="21" type="ORF">FPI65_01270</name>
    <name evidence="19" type="ORF">FZU14_27025</name>
</gene>
<evidence type="ECO:0000256" key="15">
    <source>
        <dbReference type="ARBA" id="ARBA00023145"/>
    </source>
</evidence>
<dbReference type="Gene3D" id="2.40.10.120">
    <property type="match status" value="1"/>
</dbReference>
<dbReference type="SUPFAM" id="SSF51126">
    <property type="entry name" value="Pectin lyase-like"/>
    <property type="match status" value="2"/>
</dbReference>
<evidence type="ECO:0000256" key="1">
    <source>
        <dbReference type="ARBA" id="ARBA00004241"/>
    </source>
</evidence>
<dbReference type="GO" id="GO:0005576">
    <property type="term" value="C:extracellular region"/>
    <property type="evidence" value="ECO:0007669"/>
    <property type="project" value="UniProtKB-SubCell"/>
</dbReference>
<evidence type="ECO:0000313" key="21">
    <source>
        <dbReference type="EMBL" id="NDR89973.1"/>
    </source>
</evidence>